<organism evidence="2 3">
    <name type="scientific">Limosilactobacillus reuteri</name>
    <name type="common">Lactobacillus reuteri</name>
    <dbReference type="NCBI Taxonomy" id="1598"/>
    <lineage>
        <taxon>Bacteria</taxon>
        <taxon>Bacillati</taxon>
        <taxon>Bacillota</taxon>
        <taxon>Bacilli</taxon>
        <taxon>Lactobacillales</taxon>
        <taxon>Lactobacillaceae</taxon>
        <taxon>Limosilactobacillus</taxon>
    </lineage>
</organism>
<reference evidence="3" key="1">
    <citation type="submission" date="2017-05" db="EMBL/GenBank/DDBJ databases">
        <authorList>
            <person name="Lin X.B."/>
            <person name="Stothard P."/>
            <person name="Tasseva G."/>
            <person name="Walter J."/>
        </authorList>
    </citation>
    <scope>NUCLEOTIDE SEQUENCE [LARGE SCALE GENOMIC DNA]</scope>
    <source>
        <strain evidence="3">103v</strain>
    </source>
</reference>
<gene>
    <name evidence="2" type="ORF">CBG21_02715</name>
</gene>
<sequence>MARQRVMSEQQYLNSKGVGSVVSDYMMDKTVVRKSAYHQRQDERSRKALKQNQDQYYSKRNQARREYRRLVSSGKVRAPTQAEQTWNTAHGLSENRSVQAARRVLAKHGVDWKTGKRIAPAEGRRLWPTFTHKAKTGKSGG</sequence>
<dbReference type="AlphaFoldDB" id="A0A256VMM5"/>
<reference evidence="2 3" key="2">
    <citation type="submission" date="2017-09" db="EMBL/GenBank/DDBJ databases">
        <title>Tripartite evolution among Lactobacillus johnsonii, Lactobacillus taiwanensis, Lactobacillus reuteri and their rodent host.</title>
        <authorList>
            <person name="Wang T."/>
            <person name="Knowles S."/>
            <person name="Cheng C."/>
        </authorList>
    </citation>
    <scope>NUCLEOTIDE SEQUENCE [LARGE SCALE GENOMIC DNA]</scope>
    <source>
        <strain evidence="2 3">103v</strain>
    </source>
</reference>
<protein>
    <submittedName>
        <fullName evidence="2">Uncharacterized protein</fullName>
    </submittedName>
</protein>
<feature type="region of interest" description="Disordered" evidence="1">
    <location>
        <begin position="33"/>
        <end position="63"/>
    </location>
</feature>
<proteinExistence type="predicted"/>
<evidence type="ECO:0000313" key="3">
    <source>
        <dbReference type="Proteomes" id="UP000216122"/>
    </source>
</evidence>
<dbReference type="EMBL" id="NGQC01000021">
    <property type="protein sequence ID" value="OYT04460.1"/>
    <property type="molecule type" value="Genomic_DNA"/>
</dbReference>
<name>A0A256VMM5_LIMRT</name>
<dbReference type="Proteomes" id="UP000216122">
    <property type="component" value="Unassembled WGS sequence"/>
</dbReference>
<comment type="caution">
    <text evidence="2">The sequence shown here is derived from an EMBL/GenBank/DDBJ whole genome shotgun (WGS) entry which is preliminary data.</text>
</comment>
<evidence type="ECO:0000313" key="2">
    <source>
        <dbReference type="EMBL" id="OYT04460.1"/>
    </source>
</evidence>
<feature type="compositionally biased region" description="Polar residues" evidence="1">
    <location>
        <begin position="50"/>
        <end position="60"/>
    </location>
</feature>
<dbReference type="RefSeq" id="WP_094503999.1">
    <property type="nucleotide sequence ID" value="NZ_NGPH01000018.1"/>
</dbReference>
<evidence type="ECO:0000256" key="1">
    <source>
        <dbReference type="SAM" id="MobiDB-lite"/>
    </source>
</evidence>
<accession>A0A256VMM5</accession>